<dbReference type="Pfam" id="PF17853">
    <property type="entry name" value="GGDEF_2"/>
    <property type="match status" value="1"/>
</dbReference>
<keyword evidence="2" id="KW-0963">Cytoplasm</keyword>
<organism evidence="11 12">
    <name type="scientific">Paenibacillus tianmuensis</name>
    <dbReference type="NCBI Taxonomy" id="624147"/>
    <lineage>
        <taxon>Bacteria</taxon>
        <taxon>Bacillati</taxon>
        <taxon>Bacillota</taxon>
        <taxon>Bacilli</taxon>
        <taxon>Bacillales</taxon>
        <taxon>Paenibacillaceae</taxon>
        <taxon>Paenibacillus</taxon>
    </lineage>
</organism>
<dbReference type="Proteomes" id="UP000198601">
    <property type="component" value="Unassembled WGS sequence"/>
</dbReference>
<dbReference type="PROSITE" id="PS50110">
    <property type="entry name" value="RESPONSE_REGULATORY"/>
    <property type="match status" value="1"/>
</dbReference>
<dbReference type="STRING" id="624147.SAMN04487970_1007132"/>
<dbReference type="Pfam" id="PF00072">
    <property type="entry name" value="Response_reg"/>
    <property type="match status" value="1"/>
</dbReference>
<feature type="domain" description="Response regulatory" evidence="10">
    <location>
        <begin position="3"/>
        <end position="120"/>
    </location>
</feature>
<dbReference type="GO" id="GO:0003700">
    <property type="term" value="F:DNA-binding transcription factor activity"/>
    <property type="evidence" value="ECO:0007669"/>
    <property type="project" value="InterPro"/>
</dbReference>
<comment type="subcellular location">
    <subcellularLocation>
        <location evidence="1">Cytoplasm</location>
    </subcellularLocation>
</comment>
<dbReference type="Gene3D" id="1.10.10.60">
    <property type="entry name" value="Homeodomain-like"/>
    <property type="match status" value="2"/>
</dbReference>
<evidence type="ECO:0000259" key="9">
    <source>
        <dbReference type="PROSITE" id="PS01124"/>
    </source>
</evidence>
<evidence type="ECO:0000256" key="8">
    <source>
        <dbReference type="PROSITE-ProRule" id="PRU00169"/>
    </source>
</evidence>
<feature type="modified residue" description="4-aspartylphosphate" evidence="8">
    <location>
        <position position="55"/>
    </location>
</feature>
<dbReference type="PANTHER" id="PTHR42713:SF3">
    <property type="entry name" value="TRANSCRIPTIONAL REGULATORY PROTEIN HPTR"/>
    <property type="match status" value="1"/>
</dbReference>
<dbReference type="EMBL" id="FMTT01000007">
    <property type="protein sequence ID" value="SCW44736.1"/>
    <property type="molecule type" value="Genomic_DNA"/>
</dbReference>
<evidence type="ECO:0000256" key="5">
    <source>
        <dbReference type="ARBA" id="ARBA00023015"/>
    </source>
</evidence>
<proteinExistence type="predicted"/>
<evidence type="ECO:0000256" key="7">
    <source>
        <dbReference type="ARBA" id="ARBA00023163"/>
    </source>
</evidence>
<dbReference type="SUPFAM" id="SSF52172">
    <property type="entry name" value="CheY-like"/>
    <property type="match status" value="1"/>
</dbReference>
<dbReference type="PROSITE" id="PS00041">
    <property type="entry name" value="HTH_ARAC_FAMILY_1"/>
    <property type="match status" value="1"/>
</dbReference>
<evidence type="ECO:0000313" key="11">
    <source>
        <dbReference type="EMBL" id="SCW44736.1"/>
    </source>
</evidence>
<evidence type="ECO:0000256" key="1">
    <source>
        <dbReference type="ARBA" id="ARBA00004496"/>
    </source>
</evidence>
<keyword evidence="5" id="KW-0805">Transcription regulation</keyword>
<reference evidence="12" key="1">
    <citation type="submission" date="2016-10" db="EMBL/GenBank/DDBJ databases">
        <authorList>
            <person name="Varghese N."/>
            <person name="Submissions S."/>
        </authorList>
    </citation>
    <scope>NUCLEOTIDE SEQUENCE [LARGE SCALE GENOMIC DNA]</scope>
    <source>
        <strain evidence="12">CGMCC 1.8946</strain>
    </source>
</reference>
<dbReference type="GO" id="GO:0043565">
    <property type="term" value="F:sequence-specific DNA binding"/>
    <property type="evidence" value="ECO:0007669"/>
    <property type="project" value="InterPro"/>
</dbReference>
<keyword evidence="12" id="KW-1185">Reference proteome</keyword>
<protein>
    <submittedName>
        <fullName evidence="11">Two-component system, response regulator YesN</fullName>
    </submittedName>
</protein>
<dbReference type="SMART" id="SM00342">
    <property type="entry name" value="HTH_ARAC"/>
    <property type="match status" value="1"/>
</dbReference>
<evidence type="ECO:0000256" key="3">
    <source>
        <dbReference type="ARBA" id="ARBA00022553"/>
    </source>
</evidence>
<dbReference type="InterPro" id="IPR001789">
    <property type="entry name" value="Sig_transdc_resp-reg_receiver"/>
</dbReference>
<dbReference type="InterPro" id="IPR018060">
    <property type="entry name" value="HTH_AraC"/>
</dbReference>
<dbReference type="Pfam" id="PF12833">
    <property type="entry name" value="HTH_18"/>
    <property type="match status" value="1"/>
</dbReference>
<dbReference type="GO" id="GO:0005737">
    <property type="term" value="C:cytoplasm"/>
    <property type="evidence" value="ECO:0007669"/>
    <property type="project" value="UniProtKB-SubCell"/>
</dbReference>
<feature type="domain" description="HTH araC/xylS-type" evidence="9">
    <location>
        <begin position="436"/>
        <end position="535"/>
    </location>
</feature>
<dbReference type="InterPro" id="IPR051552">
    <property type="entry name" value="HptR"/>
</dbReference>
<dbReference type="SUPFAM" id="SSF46689">
    <property type="entry name" value="Homeodomain-like"/>
    <property type="match status" value="2"/>
</dbReference>
<dbReference type="AlphaFoldDB" id="A0A1G4QJD9"/>
<dbReference type="InterPro" id="IPR018062">
    <property type="entry name" value="HTH_AraC-typ_CS"/>
</dbReference>
<evidence type="ECO:0000313" key="12">
    <source>
        <dbReference type="Proteomes" id="UP000198601"/>
    </source>
</evidence>
<gene>
    <name evidence="11" type="ORF">SAMN04487970_1007132</name>
</gene>
<dbReference type="InterPro" id="IPR011006">
    <property type="entry name" value="CheY-like_superfamily"/>
</dbReference>
<name>A0A1G4QJD9_9BACL</name>
<dbReference type="InterPro" id="IPR041522">
    <property type="entry name" value="CdaR_GGDEF"/>
</dbReference>
<evidence type="ECO:0000259" key="10">
    <source>
        <dbReference type="PROSITE" id="PS50110"/>
    </source>
</evidence>
<dbReference type="PANTHER" id="PTHR42713">
    <property type="entry name" value="HISTIDINE KINASE-RELATED"/>
    <property type="match status" value="1"/>
</dbReference>
<dbReference type="CDD" id="cd17536">
    <property type="entry name" value="REC_YesN-like"/>
    <property type="match status" value="1"/>
</dbReference>
<evidence type="ECO:0000256" key="4">
    <source>
        <dbReference type="ARBA" id="ARBA00023012"/>
    </source>
</evidence>
<dbReference type="SMART" id="SM00448">
    <property type="entry name" value="REC"/>
    <property type="match status" value="1"/>
</dbReference>
<dbReference type="GO" id="GO:0000160">
    <property type="term" value="P:phosphorelay signal transduction system"/>
    <property type="evidence" value="ECO:0007669"/>
    <property type="project" value="UniProtKB-KW"/>
</dbReference>
<sequence>MIQAMIVDDEYLIRERLKVGVDWQELGFEIAGEAENGEEALLLLEHAPIRLAIVDINMPIVDGLAFAKAAQHRFPELRIIILTGYGSFDYARTALQAGVSDYLLKPVNMEELTQVLTGMSAKIREDMARHSQQEDFRQSVRESNTILRRTFIQGLLDGTGTARPEQSPDKWRQFCPNLRDDALLVMVFSIDKSSGGGKEQPPWKRFAVFNIVGELFGGLRPCELTLDDDDRTVLLVHPNADPAGGSREKEWLERRGAEAVEAVRRFLKFSVTVGIGNMAQEGPGGIPQSYKEAVLACKHRTVLGGDRVIMFDRLPKPALKADLSFIRETLMVQLRLGKKAAVEHELRQWLEGIVRQKLSLDTLYMTVYELVATLNLYAAESKLDMTFYGGDTFNPVRLVDELERMQEIADWAAALFGRVLEQTHSLKQSTPAKLVDKAKQFIDGQYADPDLDLNAIAKSIFIHPSYLSRIFKTETGYSVVEYMTRRRLNKAKEMMENGCKNLLFVSESIGYKDPHYFSKCFKKHFSVPPSRFTGSDSRE</sequence>
<evidence type="ECO:0000256" key="2">
    <source>
        <dbReference type="ARBA" id="ARBA00022490"/>
    </source>
</evidence>
<evidence type="ECO:0000256" key="6">
    <source>
        <dbReference type="ARBA" id="ARBA00023125"/>
    </source>
</evidence>
<keyword evidence="7" id="KW-0804">Transcription</keyword>
<dbReference type="InterPro" id="IPR009057">
    <property type="entry name" value="Homeodomain-like_sf"/>
</dbReference>
<keyword evidence="4" id="KW-0902">Two-component regulatory system</keyword>
<dbReference type="PROSITE" id="PS01124">
    <property type="entry name" value="HTH_ARAC_FAMILY_2"/>
    <property type="match status" value="1"/>
</dbReference>
<dbReference type="RefSeq" id="WP_090669113.1">
    <property type="nucleotide sequence ID" value="NZ_FMTT01000007.1"/>
</dbReference>
<keyword evidence="3 8" id="KW-0597">Phosphoprotein</keyword>
<dbReference type="Gene3D" id="3.40.50.2300">
    <property type="match status" value="1"/>
</dbReference>
<accession>A0A1G4QJD9</accession>
<keyword evidence="6" id="KW-0238">DNA-binding</keyword>
<dbReference type="OrthoDB" id="9794370at2"/>